<keyword evidence="2 6" id="KW-0418">Kinase</keyword>
<evidence type="ECO:0000256" key="2">
    <source>
        <dbReference type="ARBA" id="ARBA00022777"/>
    </source>
</evidence>
<accession>A0ABS7QN07</accession>
<dbReference type="InterPro" id="IPR050482">
    <property type="entry name" value="Sensor_HK_TwoCompSys"/>
</dbReference>
<feature type="transmembrane region" description="Helical" evidence="4">
    <location>
        <begin position="33"/>
        <end position="54"/>
    </location>
</feature>
<keyword evidence="3" id="KW-0902">Two-component regulatory system</keyword>
<dbReference type="CDD" id="cd16917">
    <property type="entry name" value="HATPase_UhpB-NarQ-NarX-like"/>
    <property type="match status" value="1"/>
</dbReference>
<evidence type="ECO:0000313" key="7">
    <source>
        <dbReference type="Proteomes" id="UP001198565"/>
    </source>
</evidence>
<keyword evidence="4" id="KW-0812">Transmembrane</keyword>
<gene>
    <name evidence="6" type="ORF">K7472_04705</name>
</gene>
<dbReference type="InterPro" id="IPR011712">
    <property type="entry name" value="Sig_transdc_His_kin_sub3_dim/P"/>
</dbReference>
<evidence type="ECO:0000256" key="4">
    <source>
        <dbReference type="SAM" id="Phobius"/>
    </source>
</evidence>
<keyword evidence="4" id="KW-1133">Transmembrane helix</keyword>
<evidence type="ECO:0000313" key="6">
    <source>
        <dbReference type="EMBL" id="MBY8884146.1"/>
    </source>
</evidence>
<reference evidence="6 7" key="1">
    <citation type="submission" date="2021-08" db="EMBL/GenBank/DDBJ databases">
        <title>Streptomyces sp. PTM05 isolated from lichen.</title>
        <authorList>
            <person name="Somphong A."/>
            <person name="Phongsopitanun W."/>
            <person name="Tanasupawat S."/>
        </authorList>
    </citation>
    <scope>NUCLEOTIDE SEQUENCE [LARGE SCALE GENOMIC DNA]</scope>
    <source>
        <strain evidence="6 7">Ptm05</strain>
    </source>
</reference>
<organism evidence="6 7">
    <name type="scientific">Streptantibioticus parmotrematis</name>
    <dbReference type="NCBI Taxonomy" id="2873249"/>
    <lineage>
        <taxon>Bacteria</taxon>
        <taxon>Bacillati</taxon>
        <taxon>Actinomycetota</taxon>
        <taxon>Actinomycetes</taxon>
        <taxon>Kitasatosporales</taxon>
        <taxon>Streptomycetaceae</taxon>
        <taxon>Streptantibioticus</taxon>
    </lineage>
</organism>
<name>A0ABS7QN07_9ACTN</name>
<feature type="transmembrane region" description="Helical" evidence="4">
    <location>
        <begin position="60"/>
        <end position="80"/>
    </location>
</feature>
<evidence type="ECO:0000256" key="1">
    <source>
        <dbReference type="ARBA" id="ARBA00022679"/>
    </source>
</evidence>
<sequence>MGGDDRVGGGTVTEPEVRDIGMGMAPETRRQQIVKLCWTLVYLLYMAYAVADLVSGDHTVWATVLGWLGLAAFLTPYLYLVLSRRPRGQHLAVWQWAALGWLYVLAVTLSLTLGQAWLMLFVYVTITSGVLLPFRLAARAVVAVSMSLLGAGLLLHANGWLLTGLVLPSLLGGGAMMGVSQMGRTMRELRAARETVAHLAANEERLRLARDLHDLLGHSLSLITLKSELAGRMLPDKPEEAARQVADIERVSRQALVDVREAVSGFRRPTLAVELAGVRTALHTAGVEAEIAPALQQPVTTAHPGLGAEQEGALAWALREAVTNVVRHSGASACELSLDEVWEADETRYLRLEIADDGRGPARGHHAGNGLSGLEERLVLSGGRLETGPSRRGGFAVRAYVPLRAVQDRPITEPSRPQC</sequence>
<keyword evidence="7" id="KW-1185">Reference proteome</keyword>
<comment type="caution">
    <text evidence="6">The sequence shown here is derived from an EMBL/GenBank/DDBJ whole genome shotgun (WGS) entry which is preliminary data.</text>
</comment>
<evidence type="ECO:0000256" key="3">
    <source>
        <dbReference type="ARBA" id="ARBA00023012"/>
    </source>
</evidence>
<dbReference type="Pfam" id="PF07730">
    <property type="entry name" value="HisKA_3"/>
    <property type="match status" value="1"/>
</dbReference>
<dbReference type="Gene3D" id="1.20.5.1930">
    <property type="match status" value="1"/>
</dbReference>
<dbReference type="InterPro" id="IPR036890">
    <property type="entry name" value="HATPase_C_sf"/>
</dbReference>
<feature type="transmembrane region" description="Helical" evidence="4">
    <location>
        <begin position="117"/>
        <end position="134"/>
    </location>
</feature>
<proteinExistence type="predicted"/>
<dbReference type="GO" id="GO:0016301">
    <property type="term" value="F:kinase activity"/>
    <property type="evidence" value="ECO:0007669"/>
    <property type="project" value="UniProtKB-KW"/>
</dbReference>
<evidence type="ECO:0000259" key="5">
    <source>
        <dbReference type="Pfam" id="PF07730"/>
    </source>
</evidence>
<dbReference type="SUPFAM" id="SSF55874">
    <property type="entry name" value="ATPase domain of HSP90 chaperone/DNA topoisomerase II/histidine kinase"/>
    <property type="match status" value="1"/>
</dbReference>
<protein>
    <submittedName>
        <fullName evidence="6">Sensor histidine kinase</fullName>
    </submittedName>
</protein>
<dbReference type="Proteomes" id="UP001198565">
    <property type="component" value="Unassembled WGS sequence"/>
</dbReference>
<dbReference type="EMBL" id="JAINVZ010000002">
    <property type="protein sequence ID" value="MBY8884146.1"/>
    <property type="molecule type" value="Genomic_DNA"/>
</dbReference>
<feature type="transmembrane region" description="Helical" evidence="4">
    <location>
        <begin position="141"/>
        <end position="159"/>
    </location>
</feature>
<dbReference type="Gene3D" id="3.30.565.10">
    <property type="entry name" value="Histidine kinase-like ATPase, C-terminal domain"/>
    <property type="match status" value="1"/>
</dbReference>
<dbReference type="PANTHER" id="PTHR24421">
    <property type="entry name" value="NITRATE/NITRITE SENSOR PROTEIN NARX-RELATED"/>
    <property type="match status" value="1"/>
</dbReference>
<keyword evidence="4" id="KW-0472">Membrane</keyword>
<feature type="transmembrane region" description="Helical" evidence="4">
    <location>
        <begin position="92"/>
        <end position="111"/>
    </location>
</feature>
<dbReference type="RefSeq" id="WP_222974148.1">
    <property type="nucleotide sequence ID" value="NZ_JAINVZ010000002.1"/>
</dbReference>
<feature type="domain" description="Signal transduction histidine kinase subgroup 3 dimerisation and phosphoacceptor" evidence="5">
    <location>
        <begin position="204"/>
        <end position="270"/>
    </location>
</feature>
<dbReference type="PANTHER" id="PTHR24421:SF63">
    <property type="entry name" value="SENSOR HISTIDINE KINASE DESK"/>
    <property type="match status" value="1"/>
</dbReference>
<keyword evidence="1" id="KW-0808">Transferase</keyword>